<evidence type="ECO:0000259" key="4">
    <source>
        <dbReference type="PROSITE" id="PS50075"/>
    </source>
</evidence>
<dbReference type="FunFam" id="1.10.1200.10:FF:000016">
    <property type="entry name" value="Non-ribosomal peptide synthase"/>
    <property type="match status" value="1"/>
</dbReference>
<dbReference type="GO" id="GO:0005737">
    <property type="term" value="C:cytoplasm"/>
    <property type="evidence" value="ECO:0007669"/>
    <property type="project" value="TreeGrafter"/>
</dbReference>
<dbReference type="AlphaFoldDB" id="A0A7W7MPX2"/>
<protein>
    <submittedName>
        <fullName evidence="5">Acyl carrier protein</fullName>
    </submittedName>
</protein>
<dbReference type="Pfam" id="PF00550">
    <property type="entry name" value="PP-binding"/>
    <property type="match status" value="1"/>
</dbReference>
<dbReference type="PROSITE" id="PS00012">
    <property type="entry name" value="PHOSPHOPANTETHEINE"/>
    <property type="match status" value="1"/>
</dbReference>
<dbReference type="PANTHER" id="PTHR45527">
    <property type="entry name" value="NONRIBOSOMAL PEPTIDE SYNTHETASE"/>
    <property type="match status" value="1"/>
</dbReference>
<comment type="caution">
    <text evidence="5">The sequence shown here is derived from an EMBL/GenBank/DDBJ whole genome shotgun (WGS) entry which is preliminary data.</text>
</comment>
<dbReference type="InterPro" id="IPR006162">
    <property type="entry name" value="Ppantetheine_attach_site"/>
</dbReference>
<dbReference type="InterPro" id="IPR036736">
    <property type="entry name" value="ACP-like_sf"/>
</dbReference>
<name>A0A7W7MPX2_9ACTN</name>
<dbReference type="Gene3D" id="1.10.1200.10">
    <property type="entry name" value="ACP-like"/>
    <property type="match status" value="1"/>
</dbReference>
<proteinExistence type="predicted"/>
<gene>
    <name evidence="5" type="ORF">BJ971_002395</name>
</gene>
<keyword evidence="2" id="KW-0596">Phosphopantetheine</keyword>
<reference evidence="5 6" key="1">
    <citation type="submission" date="2020-08" db="EMBL/GenBank/DDBJ databases">
        <title>Sequencing the genomes of 1000 actinobacteria strains.</title>
        <authorList>
            <person name="Klenk H.-P."/>
        </authorList>
    </citation>
    <scope>NUCLEOTIDE SEQUENCE [LARGE SCALE GENOMIC DNA]</scope>
    <source>
        <strain evidence="5 6">DSM 43149</strain>
    </source>
</reference>
<accession>A0A7W7MPX2</accession>
<dbReference type="PROSITE" id="PS50075">
    <property type="entry name" value="CARRIER"/>
    <property type="match status" value="1"/>
</dbReference>
<dbReference type="Proteomes" id="UP000578112">
    <property type="component" value="Unassembled WGS sequence"/>
</dbReference>
<dbReference type="InterPro" id="IPR020806">
    <property type="entry name" value="PKS_PP-bd"/>
</dbReference>
<dbReference type="GO" id="GO:0031177">
    <property type="term" value="F:phosphopantetheine binding"/>
    <property type="evidence" value="ECO:0007669"/>
    <property type="project" value="InterPro"/>
</dbReference>
<dbReference type="SMART" id="SM00823">
    <property type="entry name" value="PKS_PP"/>
    <property type="match status" value="1"/>
</dbReference>
<evidence type="ECO:0000313" key="5">
    <source>
        <dbReference type="EMBL" id="MBB4761839.1"/>
    </source>
</evidence>
<dbReference type="GO" id="GO:0043041">
    <property type="term" value="P:amino acid activation for nonribosomal peptide biosynthetic process"/>
    <property type="evidence" value="ECO:0007669"/>
    <property type="project" value="TreeGrafter"/>
</dbReference>
<dbReference type="InterPro" id="IPR009081">
    <property type="entry name" value="PP-bd_ACP"/>
</dbReference>
<comment type="cofactor">
    <cofactor evidence="1">
        <name>pantetheine 4'-phosphate</name>
        <dbReference type="ChEBI" id="CHEBI:47942"/>
    </cofactor>
</comment>
<keyword evidence="3" id="KW-0597">Phosphoprotein</keyword>
<dbReference type="GO" id="GO:0072330">
    <property type="term" value="P:monocarboxylic acid biosynthetic process"/>
    <property type="evidence" value="ECO:0007669"/>
    <property type="project" value="UniProtKB-ARBA"/>
</dbReference>
<feature type="domain" description="Carrier" evidence="4">
    <location>
        <begin position="1"/>
        <end position="71"/>
    </location>
</feature>
<dbReference type="SUPFAM" id="SSF47336">
    <property type="entry name" value="ACP-like"/>
    <property type="match status" value="1"/>
</dbReference>
<organism evidence="5 6">
    <name type="scientific">Actinoplanes digitatis</name>
    <dbReference type="NCBI Taxonomy" id="1868"/>
    <lineage>
        <taxon>Bacteria</taxon>
        <taxon>Bacillati</taxon>
        <taxon>Actinomycetota</taxon>
        <taxon>Actinomycetes</taxon>
        <taxon>Micromonosporales</taxon>
        <taxon>Micromonosporaceae</taxon>
        <taxon>Actinoplanes</taxon>
    </lineage>
</organism>
<evidence type="ECO:0000256" key="1">
    <source>
        <dbReference type="ARBA" id="ARBA00001957"/>
    </source>
</evidence>
<dbReference type="PANTHER" id="PTHR45527:SF1">
    <property type="entry name" value="FATTY ACID SYNTHASE"/>
    <property type="match status" value="1"/>
</dbReference>
<evidence type="ECO:0000256" key="2">
    <source>
        <dbReference type="ARBA" id="ARBA00022450"/>
    </source>
</evidence>
<evidence type="ECO:0000313" key="6">
    <source>
        <dbReference type="Proteomes" id="UP000578112"/>
    </source>
</evidence>
<dbReference type="EMBL" id="JACHNH010000001">
    <property type="protein sequence ID" value="MBB4761839.1"/>
    <property type="molecule type" value="Genomic_DNA"/>
</dbReference>
<dbReference type="GO" id="GO:0044550">
    <property type="term" value="P:secondary metabolite biosynthetic process"/>
    <property type="evidence" value="ECO:0007669"/>
    <property type="project" value="TreeGrafter"/>
</dbReference>
<keyword evidence="6" id="KW-1185">Reference proteome</keyword>
<dbReference type="RefSeq" id="WP_184992513.1">
    <property type="nucleotide sequence ID" value="NZ_BOMK01000001.1"/>
</dbReference>
<sequence length="74" mass="7980">MSEILLRLWRESLGVADAGPDDDFFELGGDSLVATQLVARLREELGVAVTLLTVFENPTVAELALELEPAVVTP</sequence>
<evidence type="ECO:0000256" key="3">
    <source>
        <dbReference type="ARBA" id="ARBA00022553"/>
    </source>
</evidence>